<dbReference type="AlphaFoldDB" id="A0A443IG25"/>
<evidence type="ECO:0000256" key="1">
    <source>
        <dbReference type="ARBA" id="ARBA00006432"/>
    </source>
</evidence>
<dbReference type="EMBL" id="JMEE01000005">
    <property type="protein sequence ID" value="RWR03025.1"/>
    <property type="molecule type" value="Genomic_DNA"/>
</dbReference>
<dbReference type="InterPro" id="IPR000873">
    <property type="entry name" value="AMP-dep_synth/lig_dom"/>
</dbReference>
<proteinExistence type="inferred from homology"/>
<evidence type="ECO:0000313" key="4">
    <source>
        <dbReference type="EMBL" id="RWR03025.1"/>
    </source>
</evidence>
<dbReference type="InterPro" id="IPR042099">
    <property type="entry name" value="ANL_N_sf"/>
</dbReference>
<comment type="caution">
    <text evidence="4">The sequence shown here is derived from an EMBL/GenBank/DDBJ whole genome shotgun (WGS) entry which is preliminary data.</text>
</comment>
<sequence length="520" mass="57453">MKLIWLFQNADDVMSNKTAFVTPNRTYTYGDICKAVAHTIHNLRHLGVRRGQQVVLIPEHDESAVVFMAAASAIGIQIVMPYNLQNAAILEWANIIQAVNPDHVVYLRRDKAVEELQQVVVEGTHIIELSAFVGHGGENDEDIIDIVVESPDPVENFLVLFTSGTTGKAKAVSISESLVCKRVASVSRQLKFSADARIFMSGLMNNTTGVIFSFGALLHDATLVFPHGRVMEQWPQQVEHHQITHMMLRPVALRRFVEGARECGADLSSLRVMAYGAAALPKKLLEEARVLIPCEWAQGYGLSETFGPFCWLTEDDHQRKLYEQYIYCVGRPDDSLDVSLHFSDAAQNSVGEVVLRGTGLMAGYFDIASDQVQPVGEYFHTGDYGHFSNNGELILKGRISNTILSKNGHRIYPEEVESVVAEIVGVKEVLLLSIPTANNLGNTPVVCIYGPLTQESDEVIGRAVSTQLAIQLSEEKWPDYVFPSRFPFPKSSNDKIIKGEVLKGIDTTALIPVSVMEDTA</sequence>
<reference evidence="4 5" key="1">
    <citation type="submission" date="2014-04" db="EMBL/GenBank/DDBJ databases">
        <title>Draft genome sequence of Pantoea beijingensis strain LMG 27579, an emerging pathogen to Pleurotus eryngii with potential industrial application.</title>
        <authorList>
            <person name="Xu F."/>
            <person name="Liu Y."/>
            <person name="Wang S."/>
            <person name="Yin Y."/>
            <person name="Ma Y."/>
            <person name="Zhao S."/>
            <person name="Rong C."/>
        </authorList>
    </citation>
    <scope>NUCLEOTIDE SEQUENCE [LARGE SCALE GENOMIC DNA]</scope>
    <source>
        <strain evidence="4 5">LMG 27579</strain>
    </source>
</reference>
<dbReference type="GO" id="GO:0031956">
    <property type="term" value="F:medium-chain fatty acid-CoA ligase activity"/>
    <property type="evidence" value="ECO:0007669"/>
    <property type="project" value="TreeGrafter"/>
</dbReference>
<dbReference type="InterPro" id="IPR045851">
    <property type="entry name" value="AMP-bd_C_sf"/>
</dbReference>
<dbReference type="PROSITE" id="PS00455">
    <property type="entry name" value="AMP_BINDING"/>
    <property type="match status" value="1"/>
</dbReference>
<dbReference type="GO" id="GO:0006631">
    <property type="term" value="P:fatty acid metabolic process"/>
    <property type="evidence" value="ECO:0007669"/>
    <property type="project" value="TreeGrafter"/>
</dbReference>
<evidence type="ECO:0000313" key="5">
    <source>
        <dbReference type="Proteomes" id="UP000288794"/>
    </source>
</evidence>
<dbReference type="InterPro" id="IPR020845">
    <property type="entry name" value="AMP-binding_CS"/>
</dbReference>
<dbReference type="Gene3D" id="3.40.50.12780">
    <property type="entry name" value="N-terminal domain of ligase-like"/>
    <property type="match status" value="1"/>
</dbReference>
<keyword evidence="5" id="KW-1185">Reference proteome</keyword>
<dbReference type="RefSeq" id="WP_128175814.1">
    <property type="nucleotide sequence ID" value="NZ_CP071409.1"/>
</dbReference>
<protein>
    <recommendedName>
        <fullName evidence="3">AMP-dependent synthetase/ligase domain-containing protein</fullName>
    </recommendedName>
</protein>
<dbReference type="Proteomes" id="UP000288794">
    <property type="component" value="Unassembled WGS sequence"/>
</dbReference>
<dbReference type="PANTHER" id="PTHR43201">
    <property type="entry name" value="ACYL-COA SYNTHETASE"/>
    <property type="match status" value="1"/>
</dbReference>
<dbReference type="Pfam" id="PF00501">
    <property type="entry name" value="AMP-binding"/>
    <property type="match status" value="1"/>
</dbReference>
<evidence type="ECO:0000256" key="2">
    <source>
        <dbReference type="ARBA" id="ARBA00022598"/>
    </source>
</evidence>
<evidence type="ECO:0000259" key="3">
    <source>
        <dbReference type="Pfam" id="PF00501"/>
    </source>
</evidence>
<keyword evidence="2" id="KW-0436">Ligase</keyword>
<dbReference type="PANTHER" id="PTHR43201:SF5">
    <property type="entry name" value="MEDIUM-CHAIN ACYL-COA LIGASE ACSF2, MITOCHONDRIAL"/>
    <property type="match status" value="1"/>
</dbReference>
<organism evidence="4 5">
    <name type="scientific">[Pantoea] beijingensis</name>
    <dbReference type="NCBI Taxonomy" id="1324864"/>
    <lineage>
        <taxon>Bacteria</taxon>
        <taxon>Pseudomonadati</taxon>
        <taxon>Pseudomonadota</taxon>
        <taxon>Gammaproteobacteria</taxon>
        <taxon>Enterobacterales</taxon>
        <taxon>Erwiniaceae</taxon>
        <taxon>Erwinia</taxon>
    </lineage>
</organism>
<dbReference type="CDD" id="cd04433">
    <property type="entry name" value="AFD_class_I"/>
    <property type="match status" value="1"/>
</dbReference>
<feature type="domain" description="AMP-dependent synthetase/ligase" evidence="3">
    <location>
        <begin position="12"/>
        <end position="365"/>
    </location>
</feature>
<comment type="similarity">
    <text evidence="1">Belongs to the ATP-dependent AMP-binding enzyme family.</text>
</comment>
<name>A0A443IG25_9GAMM</name>
<accession>A0A443IG25</accession>
<gene>
    <name evidence="4" type="ORF">ED28_04965</name>
</gene>
<dbReference type="SUPFAM" id="SSF56801">
    <property type="entry name" value="Acetyl-CoA synthetase-like"/>
    <property type="match status" value="1"/>
</dbReference>
<dbReference type="Gene3D" id="3.30.300.30">
    <property type="match status" value="1"/>
</dbReference>